<dbReference type="EMBL" id="QRBI01000106">
    <property type="protein sequence ID" value="RMC13052.1"/>
    <property type="molecule type" value="Genomic_DNA"/>
</dbReference>
<organism evidence="1 2">
    <name type="scientific">Hirundo rustica rustica</name>
    <dbReference type="NCBI Taxonomy" id="333673"/>
    <lineage>
        <taxon>Eukaryota</taxon>
        <taxon>Metazoa</taxon>
        <taxon>Chordata</taxon>
        <taxon>Craniata</taxon>
        <taxon>Vertebrata</taxon>
        <taxon>Euteleostomi</taxon>
        <taxon>Archelosauria</taxon>
        <taxon>Archosauria</taxon>
        <taxon>Dinosauria</taxon>
        <taxon>Saurischia</taxon>
        <taxon>Theropoda</taxon>
        <taxon>Coelurosauria</taxon>
        <taxon>Aves</taxon>
        <taxon>Neognathae</taxon>
        <taxon>Neoaves</taxon>
        <taxon>Telluraves</taxon>
        <taxon>Australaves</taxon>
        <taxon>Passeriformes</taxon>
        <taxon>Sylvioidea</taxon>
        <taxon>Hirundinidae</taxon>
        <taxon>Hirundo</taxon>
    </lineage>
</organism>
<sequence length="73" mass="8018">MLQGAEQSRDFRVAYGEDRDEETVPLQHMEISSGAKIHFVAHGGLPTGAVLQNYLGLARASFGKCLPIDKMEE</sequence>
<protein>
    <submittedName>
        <fullName evidence="1">Uncharacterized protein</fullName>
    </submittedName>
</protein>
<gene>
    <name evidence="1" type="ORF">DUI87_10582</name>
</gene>
<comment type="caution">
    <text evidence="1">The sequence shown here is derived from an EMBL/GenBank/DDBJ whole genome shotgun (WGS) entry which is preliminary data.</text>
</comment>
<evidence type="ECO:0000313" key="1">
    <source>
        <dbReference type="EMBL" id="RMC13052.1"/>
    </source>
</evidence>
<reference evidence="1 2" key="1">
    <citation type="submission" date="2018-07" db="EMBL/GenBank/DDBJ databases">
        <title>A high quality draft genome assembly of the barn swallow (H. rustica rustica).</title>
        <authorList>
            <person name="Formenti G."/>
            <person name="Chiara M."/>
            <person name="Poveda L."/>
            <person name="Francoijs K.-J."/>
            <person name="Bonisoli-Alquati A."/>
            <person name="Canova L."/>
            <person name="Gianfranceschi L."/>
            <person name="Horner D.S."/>
            <person name="Saino N."/>
        </authorList>
    </citation>
    <scope>NUCLEOTIDE SEQUENCE [LARGE SCALE GENOMIC DNA]</scope>
    <source>
        <strain evidence="1">Chelidonia</strain>
        <tissue evidence="1">Blood</tissue>
    </source>
</reference>
<name>A0A3M0KIJ5_HIRRU</name>
<dbReference type="AlphaFoldDB" id="A0A3M0KIJ5"/>
<proteinExistence type="predicted"/>
<evidence type="ECO:0000313" key="2">
    <source>
        <dbReference type="Proteomes" id="UP000269221"/>
    </source>
</evidence>
<accession>A0A3M0KIJ5</accession>
<dbReference type="Proteomes" id="UP000269221">
    <property type="component" value="Unassembled WGS sequence"/>
</dbReference>
<keyword evidence="2" id="KW-1185">Reference proteome</keyword>